<evidence type="ECO:0000313" key="2">
    <source>
        <dbReference type="Proteomes" id="UP000004995"/>
    </source>
</evidence>
<dbReference type="EMBL" id="AGNK02004655">
    <property type="status" value="NOT_ANNOTATED_CDS"/>
    <property type="molecule type" value="Genomic_DNA"/>
</dbReference>
<keyword evidence="2" id="KW-1185">Reference proteome</keyword>
<dbReference type="EnsemblPlants" id="KQK93743">
    <property type="protein sequence ID" value="KQK93743"/>
    <property type="gene ID" value="SETIT_028542mg"/>
</dbReference>
<reference evidence="1" key="2">
    <citation type="submission" date="2018-08" db="UniProtKB">
        <authorList>
            <consortium name="EnsemblPlants"/>
        </authorList>
    </citation>
    <scope>IDENTIFICATION</scope>
    <source>
        <strain evidence="1">Yugu1</strain>
    </source>
</reference>
<dbReference type="Gramene" id="KQK93743">
    <property type="protein sequence ID" value="KQK93743"/>
    <property type="gene ID" value="SETIT_028542mg"/>
</dbReference>
<sequence>MPSIPIEFWRTDPSQLLVHTHIFSSVSSLLSILYSSTLTKQMASHVPHCGL</sequence>
<evidence type="ECO:0000313" key="1">
    <source>
        <dbReference type="EnsemblPlants" id="KQK93743"/>
    </source>
</evidence>
<protein>
    <submittedName>
        <fullName evidence="1">Uncharacterized protein</fullName>
    </submittedName>
</protein>
<accession>K3ZPL2</accession>
<name>K3ZPL2_SETIT</name>
<organism evidence="1 2">
    <name type="scientific">Setaria italica</name>
    <name type="common">Foxtail millet</name>
    <name type="synonym">Panicum italicum</name>
    <dbReference type="NCBI Taxonomy" id="4555"/>
    <lineage>
        <taxon>Eukaryota</taxon>
        <taxon>Viridiplantae</taxon>
        <taxon>Streptophyta</taxon>
        <taxon>Embryophyta</taxon>
        <taxon>Tracheophyta</taxon>
        <taxon>Spermatophyta</taxon>
        <taxon>Magnoliopsida</taxon>
        <taxon>Liliopsida</taxon>
        <taxon>Poales</taxon>
        <taxon>Poaceae</taxon>
        <taxon>PACMAD clade</taxon>
        <taxon>Panicoideae</taxon>
        <taxon>Panicodae</taxon>
        <taxon>Paniceae</taxon>
        <taxon>Cenchrinae</taxon>
        <taxon>Setaria</taxon>
    </lineage>
</organism>
<dbReference type="AlphaFoldDB" id="K3ZPL2"/>
<proteinExistence type="predicted"/>
<dbReference type="HOGENOM" id="CLU_3110022_0_0_1"/>
<dbReference type="InParanoid" id="K3ZPL2"/>
<dbReference type="Proteomes" id="UP000004995">
    <property type="component" value="Unassembled WGS sequence"/>
</dbReference>
<reference evidence="2" key="1">
    <citation type="journal article" date="2012" name="Nat. Biotechnol.">
        <title>Reference genome sequence of the model plant Setaria.</title>
        <authorList>
            <person name="Bennetzen J.L."/>
            <person name="Schmutz J."/>
            <person name="Wang H."/>
            <person name="Percifield R."/>
            <person name="Hawkins J."/>
            <person name="Pontaroli A.C."/>
            <person name="Estep M."/>
            <person name="Feng L."/>
            <person name="Vaughn J.N."/>
            <person name="Grimwood J."/>
            <person name="Jenkins J."/>
            <person name="Barry K."/>
            <person name="Lindquist E."/>
            <person name="Hellsten U."/>
            <person name="Deshpande S."/>
            <person name="Wang X."/>
            <person name="Wu X."/>
            <person name="Mitros T."/>
            <person name="Triplett J."/>
            <person name="Yang X."/>
            <person name="Ye C.Y."/>
            <person name="Mauro-Herrera M."/>
            <person name="Wang L."/>
            <person name="Li P."/>
            <person name="Sharma M."/>
            <person name="Sharma R."/>
            <person name="Ronald P.C."/>
            <person name="Panaud O."/>
            <person name="Kellogg E.A."/>
            <person name="Brutnell T.P."/>
            <person name="Doust A.N."/>
            <person name="Tuskan G.A."/>
            <person name="Rokhsar D."/>
            <person name="Devos K.M."/>
        </authorList>
    </citation>
    <scope>NUCLEOTIDE SEQUENCE [LARGE SCALE GENOMIC DNA]</scope>
    <source>
        <strain evidence="2">cv. Yugu1</strain>
    </source>
</reference>